<keyword evidence="3" id="KW-0456">Lyase</keyword>
<dbReference type="InterPro" id="IPR015943">
    <property type="entry name" value="WD40/YVTN_repeat-like_dom_sf"/>
</dbReference>
<dbReference type="GO" id="GO:0047487">
    <property type="term" value="F:oligogalacturonide lyase activity"/>
    <property type="evidence" value="ECO:0007669"/>
    <property type="project" value="InterPro"/>
</dbReference>
<dbReference type="RefSeq" id="WP_145647715.1">
    <property type="nucleotide sequence ID" value="NZ_VLLB01000001.1"/>
</dbReference>
<organism evidence="3 4">
    <name type="scientific">Pseudoduganella lurida</name>
    <dbReference type="NCBI Taxonomy" id="1036180"/>
    <lineage>
        <taxon>Bacteria</taxon>
        <taxon>Pseudomonadati</taxon>
        <taxon>Pseudomonadota</taxon>
        <taxon>Betaproteobacteria</taxon>
        <taxon>Burkholderiales</taxon>
        <taxon>Oxalobacteraceae</taxon>
        <taxon>Telluria group</taxon>
        <taxon>Pseudoduganella</taxon>
    </lineage>
</organism>
<evidence type="ECO:0000256" key="1">
    <source>
        <dbReference type="SAM" id="SignalP"/>
    </source>
</evidence>
<sequence length="460" mass="50940">MHSLTLSIRTILAPLLLAAAFTSAALAAEAPPLTWVDQDTGHRVWRLTPEPDSSALYFNFTAITPDGKSMVYNAPDGIHALDLATRKTRLLVPNNGDRMAARTIAVGRKTNSVFFLKDDPATKVTSIHSASFDTGAMRKLVDLPQGYHVDSINADETLAAGTFESDPKFDKSVLQGKKFGEPGGPLTEAAAKGQMMERRLASRMPLVLFAIDLKTAKVTEMLHSTDWINHLLFSPTDPNLLMYCHEGPWHKVDRVWTIRTDGSQKTLVHQRTMAMEIAGHEFWGEDGRTVWYDWQYPKGATFYVAGRQLDTGKRFAYQVERNDWSIHFNVNREGTLFTGDGGDSGQVAKAPDGGWIVLLRPTSVLAEGATNDKDYWQPGVMKSERLVNMANHDYRLEPNVRFTPDSKLVLFRSNMFGATYVLGVEVDKAEAGAKDVMSTPALARKFKPKAPTPTNVKPTA</sequence>
<dbReference type="EMBL" id="VLLB01000001">
    <property type="protein sequence ID" value="TWI70012.1"/>
    <property type="molecule type" value="Genomic_DNA"/>
</dbReference>
<name>A0A562RLW0_9BURK</name>
<protein>
    <submittedName>
        <fullName evidence="3">Oligogalacturonide lyase</fullName>
    </submittedName>
</protein>
<dbReference type="AlphaFoldDB" id="A0A562RLW0"/>
<feature type="domain" description="Oligogalacturonate lyase" evidence="2">
    <location>
        <begin position="34"/>
        <end position="419"/>
    </location>
</feature>
<accession>A0A562RLW0</accession>
<comment type="caution">
    <text evidence="3">The sequence shown here is derived from an EMBL/GenBank/DDBJ whole genome shotgun (WGS) entry which is preliminary data.</text>
</comment>
<evidence type="ECO:0000259" key="2">
    <source>
        <dbReference type="Pfam" id="PF14583"/>
    </source>
</evidence>
<dbReference type="Gene3D" id="2.130.10.10">
    <property type="entry name" value="YVTN repeat-like/Quinoprotein amine dehydrogenase"/>
    <property type="match status" value="1"/>
</dbReference>
<keyword evidence="1" id="KW-0732">Signal</keyword>
<dbReference type="SUPFAM" id="SSF69322">
    <property type="entry name" value="Tricorn protease domain 2"/>
    <property type="match status" value="1"/>
</dbReference>
<proteinExistence type="predicted"/>
<evidence type="ECO:0000313" key="3">
    <source>
        <dbReference type="EMBL" id="TWI70012.1"/>
    </source>
</evidence>
<dbReference type="Pfam" id="PF14583">
    <property type="entry name" value="Pectate_lyase22"/>
    <property type="match status" value="1"/>
</dbReference>
<feature type="signal peptide" evidence="1">
    <location>
        <begin position="1"/>
        <end position="27"/>
    </location>
</feature>
<feature type="chain" id="PRO_5022151854" evidence="1">
    <location>
        <begin position="28"/>
        <end position="460"/>
    </location>
</feature>
<evidence type="ECO:0000313" key="4">
    <source>
        <dbReference type="Proteomes" id="UP000318431"/>
    </source>
</evidence>
<dbReference type="GO" id="GO:0045490">
    <property type="term" value="P:pectin catabolic process"/>
    <property type="evidence" value="ECO:0007669"/>
    <property type="project" value="InterPro"/>
</dbReference>
<dbReference type="InterPro" id="IPR027946">
    <property type="entry name" value="Ogl_dom"/>
</dbReference>
<gene>
    <name evidence="3" type="ORF">IP91_01090</name>
</gene>
<dbReference type="Proteomes" id="UP000318431">
    <property type="component" value="Unassembled WGS sequence"/>
</dbReference>
<keyword evidence="4" id="KW-1185">Reference proteome</keyword>
<dbReference type="OrthoDB" id="8432779at2"/>
<reference evidence="3 4" key="1">
    <citation type="journal article" date="2015" name="Stand. Genomic Sci.">
        <title>Genomic Encyclopedia of Bacterial and Archaeal Type Strains, Phase III: the genomes of soil and plant-associated and newly described type strains.</title>
        <authorList>
            <person name="Whitman W.B."/>
            <person name="Woyke T."/>
            <person name="Klenk H.P."/>
            <person name="Zhou Y."/>
            <person name="Lilburn T.G."/>
            <person name="Beck B.J."/>
            <person name="De Vos P."/>
            <person name="Vandamme P."/>
            <person name="Eisen J.A."/>
            <person name="Garrity G."/>
            <person name="Hugenholtz P."/>
            <person name="Kyrpides N.C."/>
        </authorList>
    </citation>
    <scope>NUCLEOTIDE SEQUENCE [LARGE SCALE GENOMIC DNA]</scope>
    <source>
        <strain evidence="3 4">CGMCC 1.10822</strain>
    </source>
</reference>